<evidence type="ECO:0000313" key="2">
    <source>
        <dbReference type="EMBL" id="AXI02924.1"/>
    </source>
</evidence>
<organism evidence="2 3">
    <name type="scientific">Aquirhabdus parva</name>
    <dbReference type="NCBI Taxonomy" id="2283318"/>
    <lineage>
        <taxon>Bacteria</taxon>
        <taxon>Pseudomonadati</taxon>
        <taxon>Pseudomonadota</taxon>
        <taxon>Gammaproteobacteria</taxon>
        <taxon>Moraxellales</taxon>
        <taxon>Moraxellaceae</taxon>
        <taxon>Aquirhabdus</taxon>
    </lineage>
</organism>
<protein>
    <submittedName>
        <fullName evidence="2">Alpha/beta fold hydrolase</fullName>
    </submittedName>
</protein>
<feature type="domain" description="Serine aminopeptidase S33" evidence="1">
    <location>
        <begin position="27"/>
        <end position="140"/>
    </location>
</feature>
<dbReference type="GO" id="GO:0016787">
    <property type="term" value="F:hydrolase activity"/>
    <property type="evidence" value="ECO:0007669"/>
    <property type="project" value="UniProtKB-KW"/>
</dbReference>
<reference evidence="2 3" key="1">
    <citation type="submission" date="2018-07" db="EMBL/GenBank/DDBJ databases">
        <title>Genome sequencing of Moraxellaceae gen. HYN0046.</title>
        <authorList>
            <person name="Kim M."/>
            <person name="Yi H."/>
        </authorList>
    </citation>
    <scope>NUCLEOTIDE SEQUENCE [LARGE SCALE GENOMIC DNA]</scope>
    <source>
        <strain evidence="2 3">HYN0046</strain>
    </source>
</reference>
<dbReference type="Pfam" id="PF12146">
    <property type="entry name" value="Hydrolase_4"/>
    <property type="match status" value="1"/>
</dbReference>
<dbReference type="Gene3D" id="3.40.50.1820">
    <property type="entry name" value="alpha/beta hydrolase"/>
    <property type="match status" value="1"/>
</dbReference>
<dbReference type="EMBL" id="CP031222">
    <property type="protein sequence ID" value="AXI02924.1"/>
    <property type="molecule type" value="Genomic_DNA"/>
</dbReference>
<evidence type="ECO:0000313" key="3">
    <source>
        <dbReference type="Proteomes" id="UP000253940"/>
    </source>
</evidence>
<keyword evidence="2" id="KW-0378">Hydrolase</keyword>
<dbReference type="Proteomes" id="UP000253940">
    <property type="component" value="Chromosome"/>
</dbReference>
<accession>A0A345P6L5</accession>
<dbReference type="PANTHER" id="PTHR42103:SF2">
    <property type="entry name" value="AB HYDROLASE-1 DOMAIN-CONTAINING PROTEIN"/>
    <property type="match status" value="1"/>
</dbReference>
<dbReference type="RefSeq" id="WP_114899034.1">
    <property type="nucleotide sequence ID" value="NZ_CP031222.1"/>
</dbReference>
<sequence length="205" mass="22332">MADQLIQGNAGSLQIRPVWQESDAIAVICHPHPLMGGTMDNKVVTTLARFFRNSGISVVIFNFRGVGTSTGVHAQGVGEIEDLISVLDWIADQSTARKLYIAGFSFGGYIAAAGFSQLMQYNPHQFVLQKLYLVAPAVKNYPMGDLVLPDDTFVMVGAEDEVVPPQDIIDWANTRNFDLAVIAGSGHFFHGHLPDIGSQLESRFP</sequence>
<proteinExistence type="predicted"/>
<dbReference type="InterPro" id="IPR022742">
    <property type="entry name" value="Hydrolase_4"/>
</dbReference>
<dbReference type="PANTHER" id="PTHR42103">
    <property type="entry name" value="ALPHA/BETA-HYDROLASES SUPERFAMILY PROTEIN"/>
    <property type="match status" value="1"/>
</dbReference>
<dbReference type="SUPFAM" id="SSF53474">
    <property type="entry name" value="alpha/beta-Hydrolases"/>
    <property type="match status" value="1"/>
</dbReference>
<dbReference type="KEGG" id="mbah:HYN46_08785"/>
<name>A0A345P6L5_9GAMM</name>
<dbReference type="InterPro" id="IPR029058">
    <property type="entry name" value="AB_hydrolase_fold"/>
</dbReference>
<dbReference type="OrthoDB" id="9800435at2"/>
<gene>
    <name evidence="2" type="ORF">HYN46_08785</name>
</gene>
<keyword evidence="3" id="KW-1185">Reference proteome</keyword>
<dbReference type="AlphaFoldDB" id="A0A345P6L5"/>
<evidence type="ECO:0000259" key="1">
    <source>
        <dbReference type="Pfam" id="PF12146"/>
    </source>
</evidence>